<protein>
    <submittedName>
        <fullName evidence="2">Uncharacterized protein</fullName>
    </submittedName>
</protein>
<dbReference type="EMBL" id="RSCD01000016">
    <property type="protein sequence ID" value="RSH88748.1"/>
    <property type="molecule type" value="Genomic_DNA"/>
</dbReference>
<organism evidence="2 3">
    <name type="scientific">Saitozyma podzolica</name>
    <dbReference type="NCBI Taxonomy" id="1890683"/>
    <lineage>
        <taxon>Eukaryota</taxon>
        <taxon>Fungi</taxon>
        <taxon>Dikarya</taxon>
        <taxon>Basidiomycota</taxon>
        <taxon>Agaricomycotina</taxon>
        <taxon>Tremellomycetes</taxon>
        <taxon>Tremellales</taxon>
        <taxon>Trimorphomycetaceae</taxon>
        <taxon>Saitozyma</taxon>
    </lineage>
</organism>
<evidence type="ECO:0000313" key="3">
    <source>
        <dbReference type="Proteomes" id="UP000279259"/>
    </source>
</evidence>
<feature type="region of interest" description="Disordered" evidence="1">
    <location>
        <begin position="123"/>
        <end position="166"/>
    </location>
</feature>
<gene>
    <name evidence="2" type="ORF">EHS25_002976</name>
</gene>
<keyword evidence="3" id="KW-1185">Reference proteome</keyword>
<feature type="region of interest" description="Disordered" evidence="1">
    <location>
        <begin position="1"/>
        <end position="107"/>
    </location>
</feature>
<dbReference type="AlphaFoldDB" id="A0A427YCC9"/>
<accession>A0A427YCC9</accession>
<sequence>MSYEPVSSSSHQFIQADDEDLDSLSFGAPAPASAPSQSRLHVPPSSIPLPHSGAASPAPSPSPGGPSGLSGRIGSDNAPKSSSTTGWGGVRMETRYTGEPTLDEPVSRTIVGCFGLTRAVELAPAPGPVPTQRIRKQPASTVSPSAESCLSRPSRPSAPQSPPGTH</sequence>
<name>A0A427YCC9_9TREE</name>
<feature type="compositionally biased region" description="Low complexity" evidence="1">
    <location>
        <begin position="48"/>
        <end position="57"/>
    </location>
</feature>
<dbReference type="STRING" id="1890683.A0A427YCC9"/>
<dbReference type="Proteomes" id="UP000279259">
    <property type="component" value="Unassembled WGS sequence"/>
</dbReference>
<evidence type="ECO:0000256" key="1">
    <source>
        <dbReference type="SAM" id="MobiDB-lite"/>
    </source>
</evidence>
<feature type="compositionally biased region" description="Polar residues" evidence="1">
    <location>
        <begin position="138"/>
        <end position="148"/>
    </location>
</feature>
<evidence type="ECO:0000313" key="2">
    <source>
        <dbReference type="EMBL" id="RSH88748.1"/>
    </source>
</evidence>
<feature type="compositionally biased region" description="Polar residues" evidence="1">
    <location>
        <begin position="1"/>
        <end position="13"/>
    </location>
</feature>
<feature type="compositionally biased region" description="Low complexity" evidence="1">
    <location>
        <begin position="28"/>
        <end position="38"/>
    </location>
</feature>
<comment type="caution">
    <text evidence="2">The sequence shown here is derived from an EMBL/GenBank/DDBJ whole genome shotgun (WGS) entry which is preliminary data.</text>
</comment>
<reference evidence="2 3" key="1">
    <citation type="submission" date="2018-11" db="EMBL/GenBank/DDBJ databases">
        <title>Genome sequence of Saitozyma podzolica DSM 27192.</title>
        <authorList>
            <person name="Aliyu H."/>
            <person name="Gorte O."/>
            <person name="Ochsenreither K."/>
        </authorList>
    </citation>
    <scope>NUCLEOTIDE SEQUENCE [LARGE SCALE GENOMIC DNA]</scope>
    <source>
        <strain evidence="2 3">DSM 27192</strain>
    </source>
</reference>
<dbReference type="OrthoDB" id="411251at2759"/>
<proteinExistence type="predicted"/>